<dbReference type="InterPro" id="IPR003439">
    <property type="entry name" value="ABC_transporter-like_ATP-bd"/>
</dbReference>
<dbReference type="PROSITE" id="PS50893">
    <property type="entry name" value="ABC_TRANSPORTER_2"/>
    <property type="match status" value="1"/>
</dbReference>
<dbReference type="InterPro" id="IPR017871">
    <property type="entry name" value="ABC_transporter-like_CS"/>
</dbReference>
<dbReference type="EMBL" id="RBWE01000001">
    <property type="protein sequence ID" value="RKO66154.1"/>
    <property type="molecule type" value="Genomic_DNA"/>
</dbReference>
<evidence type="ECO:0000256" key="3">
    <source>
        <dbReference type="ARBA" id="ARBA00022840"/>
    </source>
</evidence>
<sequence>MAIHADGFFLDRVWRTAAGNEGQPVTILEDITAHFPGGTITALVGPSGSGKSSLLRLLNRLDEPSRGRLYWQGKPLEGYPVRELRRQVGMLFQTPVLFPGTVEENLLYGPRVTRSAPRVEPAELLEQVGLDGTFLRRDVSSLSGGQAQRVALARVLANRPAALLLDEPTSALDPGARDEIEALITRLQRENDLTVVWVTHDAAQALRVARVLAVIQKGRLTACGPKEDFMRGDVDPWVRQFFQEGRHTPQRCCRP</sequence>
<dbReference type="InterPro" id="IPR027417">
    <property type="entry name" value="P-loop_NTPase"/>
</dbReference>
<feature type="domain" description="ABC transporter" evidence="4">
    <location>
        <begin position="8"/>
        <end position="242"/>
    </location>
</feature>
<dbReference type="GO" id="GO:0005524">
    <property type="term" value="F:ATP binding"/>
    <property type="evidence" value="ECO:0007669"/>
    <property type="project" value="UniProtKB-KW"/>
</dbReference>
<keyword evidence="3 5" id="KW-0067">ATP-binding</keyword>
<dbReference type="SUPFAM" id="SSF52540">
    <property type="entry name" value="P-loop containing nucleoside triphosphate hydrolases"/>
    <property type="match status" value="1"/>
</dbReference>
<keyword evidence="6" id="KW-1185">Reference proteome</keyword>
<dbReference type="PROSITE" id="PS00211">
    <property type="entry name" value="ABC_TRANSPORTER_1"/>
    <property type="match status" value="1"/>
</dbReference>
<dbReference type="AlphaFoldDB" id="A0A494X009"/>
<dbReference type="SMART" id="SM00382">
    <property type="entry name" value="AAA"/>
    <property type="match status" value="1"/>
</dbReference>
<comment type="caution">
    <text evidence="5">The sequence shown here is derived from an EMBL/GenBank/DDBJ whole genome shotgun (WGS) entry which is preliminary data.</text>
</comment>
<accession>A0A494X009</accession>
<dbReference type="PANTHER" id="PTHR43423">
    <property type="entry name" value="ABC TRANSPORTER I FAMILY MEMBER 17"/>
    <property type="match status" value="1"/>
</dbReference>
<proteinExistence type="predicted"/>
<keyword evidence="2" id="KW-0547">Nucleotide-binding</keyword>
<dbReference type="RefSeq" id="WP_121450598.1">
    <property type="nucleotide sequence ID" value="NZ_RBWE01000001.1"/>
</dbReference>
<dbReference type="GO" id="GO:0016887">
    <property type="term" value="F:ATP hydrolysis activity"/>
    <property type="evidence" value="ECO:0007669"/>
    <property type="project" value="InterPro"/>
</dbReference>
<keyword evidence="1" id="KW-0813">Transport</keyword>
<dbReference type="Gene3D" id="3.40.50.300">
    <property type="entry name" value="P-loop containing nucleotide triphosphate hydrolases"/>
    <property type="match status" value="1"/>
</dbReference>
<dbReference type="Proteomes" id="UP000271256">
    <property type="component" value="Unassembled WGS sequence"/>
</dbReference>
<name>A0A494X009_9FIRM</name>
<dbReference type="OrthoDB" id="9785080at2"/>
<evidence type="ECO:0000256" key="1">
    <source>
        <dbReference type="ARBA" id="ARBA00022448"/>
    </source>
</evidence>
<dbReference type="InterPro" id="IPR003593">
    <property type="entry name" value="AAA+_ATPase"/>
</dbReference>
<dbReference type="PANTHER" id="PTHR43423:SF1">
    <property type="entry name" value="ABC TRANSPORTER I FAMILY MEMBER 17"/>
    <property type="match status" value="1"/>
</dbReference>
<organism evidence="5 6">
    <name type="scientific">Desulfofundulus salinus</name>
    <dbReference type="NCBI Taxonomy" id="2419843"/>
    <lineage>
        <taxon>Bacteria</taxon>
        <taxon>Bacillati</taxon>
        <taxon>Bacillota</taxon>
        <taxon>Clostridia</taxon>
        <taxon>Eubacteriales</taxon>
        <taxon>Peptococcaceae</taxon>
        <taxon>Desulfofundulus</taxon>
    </lineage>
</organism>
<evidence type="ECO:0000256" key="2">
    <source>
        <dbReference type="ARBA" id="ARBA00022741"/>
    </source>
</evidence>
<evidence type="ECO:0000313" key="5">
    <source>
        <dbReference type="EMBL" id="RKO66154.1"/>
    </source>
</evidence>
<gene>
    <name evidence="5" type="ORF">D7024_03815</name>
</gene>
<dbReference type="Pfam" id="PF00005">
    <property type="entry name" value="ABC_tran"/>
    <property type="match status" value="1"/>
</dbReference>
<evidence type="ECO:0000259" key="4">
    <source>
        <dbReference type="PROSITE" id="PS50893"/>
    </source>
</evidence>
<reference evidence="5 6" key="1">
    <citation type="submission" date="2018-10" db="EMBL/GenBank/DDBJ databases">
        <authorList>
            <person name="Grouzdev D.S."/>
            <person name="Krutkina M.S."/>
            <person name="Tourova T.P."/>
            <person name="Nazina T.N."/>
        </authorList>
    </citation>
    <scope>NUCLEOTIDE SEQUENCE [LARGE SCALE GENOMIC DNA]</scope>
    <source>
        <strain evidence="5 6">435</strain>
    </source>
</reference>
<protein>
    <submittedName>
        <fullName evidence="5">ATP-binding cassette domain-containing protein</fullName>
    </submittedName>
</protein>
<evidence type="ECO:0000313" key="6">
    <source>
        <dbReference type="Proteomes" id="UP000271256"/>
    </source>
</evidence>